<dbReference type="EMBL" id="LRGB01001151">
    <property type="protein sequence ID" value="KZS13428.1"/>
    <property type="molecule type" value="Genomic_DNA"/>
</dbReference>
<dbReference type="GO" id="GO:0005634">
    <property type="term" value="C:nucleus"/>
    <property type="evidence" value="ECO:0007669"/>
    <property type="project" value="UniProtKB-SubCell"/>
</dbReference>
<comment type="function">
    <text evidence="7">Component of the EKC/KEOPS complex that is required for the formation of a threonylcarbamoyl group on adenosine at position 37 (t(6)A37) in tRNAs that read codons beginning with adenine. The complex is probably involved in the transfer of the threonylcarbamoyl moiety of threonylcarbamoyl-AMP (TC-AMP) to the N6 group of A37. LAGE3 functions as a dimerization module for the complex.</text>
</comment>
<evidence type="ECO:0000256" key="4">
    <source>
        <dbReference type="ARBA" id="ARBA00022490"/>
    </source>
</evidence>
<dbReference type="FunFam" id="3.30.310.50:FF:000005">
    <property type="entry name" value="L antigen family member 3"/>
    <property type="match status" value="1"/>
</dbReference>
<dbReference type="Gene3D" id="3.30.310.50">
    <property type="entry name" value="Alpha-D-phosphohexomutase, C-terminal domain"/>
    <property type="match status" value="1"/>
</dbReference>
<dbReference type="GO" id="GO:0070525">
    <property type="term" value="P:tRNA threonylcarbamoyladenosine metabolic process"/>
    <property type="evidence" value="ECO:0007669"/>
    <property type="project" value="TreeGrafter"/>
</dbReference>
<comment type="subcellular location">
    <subcellularLocation>
        <location evidence="2">Cytoplasm</location>
    </subcellularLocation>
    <subcellularLocation>
        <location evidence="1">Nucleus</location>
    </subcellularLocation>
</comment>
<gene>
    <name evidence="9" type="ORF">APZ42_021415</name>
</gene>
<dbReference type="Pfam" id="PF09341">
    <property type="entry name" value="Pcc1"/>
    <property type="match status" value="1"/>
</dbReference>
<name>A0A164WNG0_9CRUS</name>
<dbReference type="PANTHER" id="PTHR31283:SF5">
    <property type="entry name" value="EKC_KEOPS COMPLEX SUBUNIT LAGE3"/>
    <property type="match status" value="1"/>
</dbReference>
<evidence type="ECO:0000256" key="6">
    <source>
        <dbReference type="ARBA" id="ARBA00023242"/>
    </source>
</evidence>
<evidence type="ECO:0000313" key="10">
    <source>
        <dbReference type="Proteomes" id="UP000076858"/>
    </source>
</evidence>
<keyword evidence="10" id="KW-1185">Reference proteome</keyword>
<dbReference type="Proteomes" id="UP000076858">
    <property type="component" value="Unassembled WGS sequence"/>
</dbReference>
<accession>A0A164WNG0</accession>
<keyword evidence="4" id="KW-0963">Cytoplasm</keyword>
<organism evidence="9 10">
    <name type="scientific">Daphnia magna</name>
    <dbReference type="NCBI Taxonomy" id="35525"/>
    <lineage>
        <taxon>Eukaryota</taxon>
        <taxon>Metazoa</taxon>
        <taxon>Ecdysozoa</taxon>
        <taxon>Arthropoda</taxon>
        <taxon>Crustacea</taxon>
        <taxon>Branchiopoda</taxon>
        <taxon>Diplostraca</taxon>
        <taxon>Cladocera</taxon>
        <taxon>Anomopoda</taxon>
        <taxon>Daphniidae</taxon>
        <taxon>Daphnia</taxon>
    </lineage>
</organism>
<dbReference type="GO" id="GO:0008033">
    <property type="term" value="P:tRNA processing"/>
    <property type="evidence" value="ECO:0007669"/>
    <property type="project" value="UniProtKB-KW"/>
</dbReference>
<proteinExistence type="inferred from homology"/>
<protein>
    <recommendedName>
        <fullName evidence="8">L antigen family member 3</fullName>
    </recommendedName>
</protein>
<evidence type="ECO:0000256" key="7">
    <source>
        <dbReference type="ARBA" id="ARBA00053047"/>
    </source>
</evidence>
<keyword evidence="5" id="KW-0819">tRNA processing</keyword>
<reference evidence="9 10" key="1">
    <citation type="submission" date="2016-03" db="EMBL/GenBank/DDBJ databases">
        <title>EvidentialGene: Evidence-directed Construction of Genes on Genomes.</title>
        <authorList>
            <person name="Gilbert D.G."/>
            <person name="Choi J.-H."/>
            <person name="Mockaitis K."/>
            <person name="Colbourne J."/>
            <person name="Pfrender M."/>
        </authorList>
    </citation>
    <scope>NUCLEOTIDE SEQUENCE [LARGE SCALE GENOMIC DNA]</scope>
    <source>
        <strain evidence="9 10">Xinb3</strain>
        <tissue evidence="9">Complete organism</tissue>
    </source>
</reference>
<comment type="caution">
    <text evidence="9">The sequence shown here is derived from an EMBL/GenBank/DDBJ whole genome shotgun (WGS) entry which is preliminary data.</text>
</comment>
<dbReference type="AlphaFoldDB" id="A0A164WNG0"/>
<evidence type="ECO:0000256" key="5">
    <source>
        <dbReference type="ARBA" id="ARBA00022694"/>
    </source>
</evidence>
<evidence type="ECO:0000256" key="1">
    <source>
        <dbReference type="ARBA" id="ARBA00004123"/>
    </source>
</evidence>
<evidence type="ECO:0000313" key="9">
    <source>
        <dbReference type="EMBL" id="KZS13428.1"/>
    </source>
</evidence>
<evidence type="ECO:0000256" key="2">
    <source>
        <dbReference type="ARBA" id="ARBA00004496"/>
    </source>
</evidence>
<dbReference type="STRING" id="35525.A0A164WNG0"/>
<evidence type="ECO:0000256" key="8">
    <source>
        <dbReference type="ARBA" id="ARBA00076355"/>
    </source>
</evidence>
<evidence type="ECO:0000256" key="3">
    <source>
        <dbReference type="ARBA" id="ARBA00007073"/>
    </source>
</evidence>
<sequence>MDISSKDSLNCSPVSAELHIPFPSAHLATVAYNSLRVDKEPKRSTTTKVLSLEENILKASFTSGDTRQLRTAVNSFLDLLILVSKAIDEFTPPDFIIKECPLMI</sequence>
<dbReference type="OrthoDB" id="10025739at2759"/>
<keyword evidence="6" id="KW-0539">Nucleus</keyword>
<dbReference type="PANTHER" id="PTHR31283">
    <property type="entry name" value="EKC/KEOPS COMPLEX SUBUNIT PCC1 FAMILY MEMBER"/>
    <property type="match status" value="1"/>
</dbReference>
<dbReference type="NCBIfam" id="NF011470">
    <property type="entry name" value="PRK14887.1"/>
    <property type="match status" value="1"/>
</dbReference>
<dbReference type="GO" id="GO:0005737">
    <property type="term" value="C:cytoplasm"/>
    <property type="evidence" value="ECO:0007669"/>
    <property type="project" value="UniProtKB-SubCell"/>
</dbReference>
<dbReference type="GO" id="GO:0000408">
    <property type="term" value="C:EKC/KEOPS complex"/>
    <property type="evidence" value="ECO:0007669"/>
    <property type="project" value="TreeGrafter"/>
</dbReference>
<comment type="similarity">
    <text evidence="3">Belongs to the CTAG/PCC1 family.</text>
</comment>
<dbReference type="InterPro" id="IPR015419">
    <property type="entry name" value="CTAG/Pcc1"/>
</dbReference>